<sequence length="208" mass="22791">MKKKRGFTLIELLIVVAVVTILAFMALFAVRQQMAKARDARRKADIHKIQEAVEEYEKDHDCYPASVLCTPEVEAIKLRPYLNIIPCDPLTGDSYKYEPSGPVCASWYRLFAILEYERDKDLRPGIGPGSSYNFYQASPNAPIPVGIPVPTPSLPPQGNYYGCKSGVCVQVPTNAQGTGPSCLPAFDNPICNVPGNCGTPANPRNECL</sequence>
<keyword evidence="2" id="KW-0488">Methylation</keyword>
<accession>A0A2H0BJB7</accession>
<dbReference type="Pfam" id="PF07963">
    <property type="entry name" value="N_methyl"/>
    <property type="match status" value="1"/>
</dbReference>
<dbReference type="PANTHER" id="PTHR30093:SF44">
    <property type="entry name" value="TYPE II SECRETION SYSTEM CORE PROTEIN G"/>
    <property type="match status" value="1"/>
</dbReference>
<evidence type="ECO:0000313" key="7">
    <source>
        <dbReference type="EMBL" id="PIP57100.1"/>
    </source>
</evidence>
<dbReference type="Gene3D" id="3.30.700.10">
    <property type="entry name" value="Glycoprotein, Type 4 Pilin"/>
    <property type="match status" value="1"/>
</dbReference>
<evidence type="ECO:0008006" key="9">
    <source>
        <dbReference type="Google" id="ProtNLM"/>
    </source>
</evidence>
<dbReference type="GO" id="GO:0016020">
    <property type="term" value="C:membrane"/>
    <property type="evidence" value="ECO:0007669"/>
    <property type="project" value="UniProtKB-SubCell"/>
</dbReference>
<dbReference type="PANTHER" id="PTHR30093">
    <property type="entry name" value="GENERAL SECRETION PATHWAY PROTEIN G"/>
    <property type="match status" value="1"/>
</dbReference>
<evidence type="ECO:0000313" key="8">
    <source>
        <dbReference type="Proteomes" id="UP000230759"/>
    </source>
</evidence>
<dbReference type="NCBIfam" id="TIGR02532">
    <property type="entry name" value="IV_pilin_GFxxxE"/>
    <property type="match status" value="1"/>
</dbReference>
<evidence type="ECO:0000256" key="4">
    <source>
        <dbReference type="ARBA" id="ARBA00022989"/>
    </source>
</evidence>
<evidence type="ECO:0000256" key="2">
    <source>
        <dbReference type="ARBA" id="ARBA00022481"/>
    </source>
</evidence>
<dbReference type="InterPro" id="IPR012902">
    <property type="entry name" value="N_methyl_site"/>
</dbReference>
<evidence type="ECO:0000256" key="6">
    <source>
        <dbReference type="SAM" id="Phobius"/>
    </source>
</evidence>
<proteinExistence type="predicted"/>
<dbReference type="EMBL" id="PCSV01000034">
    <property type="protein sequence ID" value="PIP57100.1"/>
    <property type="molecule type" value="Genomic_DNA"/>
</dbReference>
<name>A0A2H0BJB7_9BACT</name>
<dbReference type="InterPro" id="IPR045584">
    <property type="entry name" value="Pilin-like"/>
</dbReference>
<evidence type="ECO:0000256" key="5">
    <source>
        <dbReference type="ARBA" id="ARBA00023136"/>
    </source>
</evidence>
<comment type="subcellular location">
    <subcellularLocation>
        <location evidence="1">Membrane</location>
        <topology evidence="1">Single-pass membrane protein</topology>
    </subcellularLocation>
</comment>
<reference evidence="7 8" key="1">
    <citation type="submission" date="2017-09" db="EMBL/GenBank/DDBJ databases">
        <title>Depth-based differentiation of microbial function through sediment-hosted aquifers and enrichment of novel symbionts in the deep terrestrial subsurface.</title>
        <authorList>
            <person name="Probst A.J."/>
            <person name="Ladd B."/>
            <person name="Jarett J.K."/>
            <person name="Geller-Mcgrath D.E."/>
            <person name="Sieber C.M."/>
            <person name="Emerson J.B."/>
            <person name="Anantharaman K."/>
            <person name="Thomas B.C."/>
            <person name="Malmstrom R."/>
            <person name="Stieglmeier M."/>
            <person name="Klingl A."/>
            <person name="Woyke T."/>
            <person name="Ryan C.M."/>
            <person name="Banfield J.F."/>
        </authorList>
    </citation>
    <scope>NUCLEOTIDE SEQUENCE [LARGE SCALE GENOMIC DNA]</scope>
    <source>
        <strain evidence="7">CG22_combo_CG10-13_8_21_14_all_45_10</strain>
    </source>
</reference>
<feature type="transmembrane region" description="Helical" evidence="6">
    <location>
        <begin position="12"/>
        <end position="30"/>
    </location>
</feature>
<evidence type="ECO:0000256" key="3">
    <source>
        <dbReference type="ARBA" id="ARBA00022692"/>
    </source>
</evidence>
<keyword evidence="3 6" id="KW-0812">Transmembrane</keyword>
<gene>
    <name evidence="7" type="ORF">COX04_01325</name>
</gene>
<comment type="caution">
    <text evidence="7">The sequence shown here is derived from an EMBL/GenBank/DDBJ whole genome shotgun (WGS) entry which is preliminary data.</text>
</comment>
<dbReference type="GO" id="GO:0015627">
    <property type="term" value="C:type II protein secretion system complex"/>
    <property type="evidence" value="ECO:0007669"/>
    <property type="project" value="InterPro"/>
</dbReference>
<dbReference type="SUPFAM" id="SSF54523">
    <property type="entry name" value="Pili subunits"/>
    <property type="match status" value="1"/>
</dbReference>
<dbReference type="PRINTS" id="PR00813">
    <property type="entry name" value="BCTERIALGSPG"/>
</dbReference>
<dbReference type="Proteomes" id="UP000230759">
    <property type="component" value="Unassembled WGS sequence"/>
</dbReference>
<organism evidence="7 8">
    <name type="scientific">Candidatus Woesebacteria bacterium CG22_combo_CG10-13_8_21_14_all_45_10</name>
    <dbReference type="NCBI Taxonomy" id="1975060"/>
    <lineage>
        <taxon>Bacteria</taxon>
        <taxon>Candidatus Woeseibacteriota</taxon>
    </lineage>
</organism>
<keyword evidence="4 6" id="KW-1133">Transmembrane helix</keyword>
<dbReference type="AlphaFoldDB" id="A0A2H0BJB7"/>
<keyword evidence="5 6" id="KW-0472">Membrane</keyword>
<protein>
    <recommendedName>
        <fullName evidence="9">Type II secretion system protein GspG C-terminal domain-containing protein</fullName>
    </recommendedName>
</protein>
<dbReference type="GO" id="GO:0015628">
    <property type="term" value="P:protein secretion by the type II secretion system"/>
    <property type="evidence" value="ECO:0007669"/>
    <property type="project" value="InterPro"/>
</dbReference>
<dbReference type="InterPro" id="IPR000983">
    <property type="entry name" value="Bac_GSPG_pilin"/>
</dbReference>
<dbReference type="PROSITE" id="PS00409">
    <property type="entry name" value="PROKAR_NTER_METHYL"/>
    <property type="match status" value="1"/>
</dbReference>
<evidence type="ECO:0000256" key="1">
    <source>
        <dbReference type="ARBA" id="ARBA00004167"/>
    </source>
</evidence>